<gene>
    <name evidence="1" type="ORF">GQ55_9G249700</name>
</gene>
<protein>
    <submittedName>
        <fullName evidence="1">Uncharacterized protein</fullName>
    </submittedName>
</protein>
<accession>A0A2T7C6R7</accession>
<evidence type="ECO:0000313" key="2">
    <source>
        <dbReference type="Proteomes" id="UP000244336"/>
    </source>
</evidence>
<name>A0A2T7C6R7_9POAL</name>
<organism evidence="1 2">
    <name type="scientific">Panicum hallii var. hallii</name>
    <dbReference type="NCBI Taxonomy" id="1504633"/>
    <lineage>
        <taxon>Eukaryota</taxon>
        <taxon>Viridiplantae</taxon>
        <taxon>Streptophyta</taxon>
        <taxon>Embryophyta</taxon>
        <taxon>Tracheophyta</taxon>
        <taxon>Spermatophyta</taxon>
        <taxon>Magnoliopsida</taxon>
        <taxon>Liliopsida</taxon>
        <taxon>Poales</taxon>
        <taxon>Poaceae</taxon>
        <taxon>PACMAD clade</taxon>
        <taxon>Panicoideae</taxon>
        <taxon>Panicodae</taxon>
        <taxon>Paniceae</taxon>
        <taxon>Panicinae</taxon>
        <taxon>Panicum</taxon>
        <taxon>Panicum sect. Panicum</taxon>
    </lineage>
</organism>
<dbReference type="AlphaFoldDB" id="A0A2T7C6R7"/>
<sequence>MRALERENAAFGGPGCKADAFGSSFLSPLSVPAWRGRETGERPSSFLPRNHKFLLRISPQSSRGFPTHFIALFGGIDSPARFFQAGGGCSIRAPGRPLCRERFDFDFSRSSRWNFSLCNQPLIYWEFCHRGLHCCGSCIGDTNSHPFFLVKEAPYRDRSFFSRIEALLA</sequence>
<proteinExistence type="predicted"/>
<dbReference type="Proteomes" id="UP000244336">
    <property type="component" value="Chromosome 9"/>
</dbReference>
<dbReference type="EMBL" id="CM009757">
    <property type="protein sequence ID" value="PUZ39041.1"/>
    <property type="molecule type" value="Genomic_DNA"/>
</dbReference>
<dbReference type="Gramene" id="PUZ39041">
    <property type="protein sequence ID" value="PUZ39041"/>
    <property type="gene ID" value="GQ55_9G249700"/>
</dbReference>
<evidence type="ECO:0000313" key="1">
    <source>
        <dbReference type="EMBL" id="PUZ39041.1"/>
    </source>
</evidence>
<reference evidence="1 2" key="1">
    <citation type="submission" date="2018-04" db="EMBL/GenBank/DDBJ databases">
        <title>WGS assembly of Panicum hallii var. hallii HAL2.</title>
        <authorList>
            <person name="Lovell J."/>
            <person name="Jenkins J."/>
            <person name="Lowry D."/>
            <person name="Mamidi S."/>
            <person name="Sreedasyam A."/>
            <person name="Weng X."/>
            <person name="Barry K."/>
            <person name="Bonette J."/>
            <person name="Campitelli B."/>
            <person name="Daum C."/>
            <person name="Gordon S."/>
            <person name="Gould B."/>
            <person name="Lipzen A."/>
            <person name="MacQueen A."/>
            <person name="Palacio-Mejia J."/>
            <person name="Plott C."/>
            <person name="Shakirov E."/>
            <person name="Shu S."/>
            <person name="Yoshinaga Y."/>
            <person name="Zane M."/>
            <person name="Rokhsar D."/>
            <person name="Grimwood J."/>
            <person name="Schmutz J."/>
            <person name="Juenger T."/>
        </authorList>
    </citation>
    <scope>NUCLEOTIDE SEQUENCE [LARGE SCALE GENOMIC DNA]</scope>
    <source>
        <strain evidence="2">cv. HAL2</strain>
    </source>
</reference>
<keyword evidence="2" id="KW-1185">Reference proteome</keyword>